<sequence>MTEPAEAARQILDAITKGGYRVTIGKDATMLDRLSRLAPQRATDMIAKKMASLLG</sequence>
<dbReference type="EMBL" id="BAAAPO010000052">
    <property type="protein sequence ID" value="GAA1806518.1"/>
    <property type="molecule type" value="Genomic_DNA"/>
</dbReference>
<protein>
    <recommendedName>
        <fullName evidence="3">Short-chain dehydrogenase/reductase SDR</fullName>
    </recommendedName>
</protein>
<reference evidence="1 2" key="1">
    <citation type="journal article" date="2019" name="Int. J. Syst. Evol. Microbiol.">
        <title>The Global Catalogue of Microorganisms (GCM) 10K type strain sequencing project: providing services to taxonomists for standard genome sequencing and annotation.</title>
        <authorList>
            <consortium name="The Broad Institute Genomics Platform"/>
            <consortium name="The Broad Institute Genome Sequencing Center for Infectious Disease"/>
            <person name="Wu L."/>
            <person name="Ma J."/>
        </authorList>
    </citation>
    <scope>NUCLEOTIDE SEQUENCE [LARGE SCALE GENOMIC DNA]</scope>
    <source>
        <strain evidence="1 2">JCM 15592</strain>
    </source>
</reference>
<proteinExistence type="predicted"/>
<dbReference type="Proteomes" id="UP001499938">
    <property type="component" value="Unassembled WGS sequence"/>
</dbReference>
<evidence type="ECO:0000313" key="2">
    <source>
        <dbReference type="Proteomes" id="UP001499938"/>
    </source>
</evidence>
<name>A0ABN2M1Y3_9MICO</name>
<organism evidence="1 2">
    <name type="scientific">Nostocoides veronense</name>
    <dbReference type="NCBI Taxonomy" id="330836"/>
    <lineage>
        <taxon>Bacteria</taxon>
        <taxon>Bacillati</taxon>
        <taxon>Actinomycetota</taxon>
        <taxon>Actinomycetes</taxon>
        <taxon>Micrococcales</taxon>
        <taxon>Intrasporangiaceae</taxon>
        <taxon>Nostocoides</taxon>
    </lineage>
</organism>
<evidence type="ECO:0008006" key="3">
    <source>
        <dbReference type="Google" id="ProtNLM"/>
    </source>
</evidence>
<gene>
    <name evidence="1" type="ORF">GCM10009811_32630</name>
</gene>
<dbReference type="RefSeq" id="WP_344088000.1">
    <property type="nucleotide sequence ID" value="NZ_BAAAPO010000052.1"/>
</dbReference>
<accession>A0ABN2M1Y3</accession>
<keyword evidence="2" id="KW-1185">Reference proteome</keyword>
<evidence type="ECO:0000313" key="1">
    <source>
        <dbReference type="EMBL" id="GAA1806518.1"/>
    </source>
</evidence>
<comment type="caution">
    <text evidence="1">The sequence shown here is derived from an EMBL/GenBank/DDBJ whole genome shotgun (WGS) entry which is preliminary data.</text>
</comment>